<dbReference type="EC" id="4.2.2.-" evidence="4"/>
<gene>
    <name evidence="4" type="primary">rlpA</name>
    <name evidence="8" type="ORF">PEDI_02170</name>
</gene>
<keyword evidence="3 4" id="KW-0961">Cell wall biogenesis/degradation</keyword>
<keyword evidence="9" id="KW-1185">Reference proteome</keyword>
<comment type="function">
    <text evidence="4">Lytic transglycosylase with a strong preference for naked glycan strands that lack stem peptides.</text>
</comment>
<comment type="caution">
    <text evidence="8">The sequence shown here is derived from an EMBL/GenBank/DDBJ whole genome shotgun (WGS) entry which is preliminary data.</text>
</comment>
<dbReference type="EMBL" id="BQKE01000001">
    <property type="protein sequence ID" value="GJM59665.1"/>
    <property type="molecule type" value="Genomic_DNA"/>
</dbReference>
<evidence type="ECO:0000256" key="1">
    <source>
        <dbReference type="ARBA" id="ARBA00022729"/>
    </source>
</evidence>
<proteinExistence type="inferred from homology"/>
<protein>
    <recommendedName>
        <fullName evidence="4">Probable endolytic peptidoglycan transglycosylase RlpA</fullName>
        <ecNumber evidence="4">4.2.2.-</ecNumber>
    </recommendedName>
</protein>
<dbReference type="InterPro" id="IPR012997">
    <property type="entry name" value="RplA"/>
</dbReference>
<dbReference type="InterPro" id="IPR034718">
    <property type="entry name" value="RlpA"/>
</dbReference>
<dbReference type="Gene3D" id="3.30.70.1070">
    <property type="entry name" value="Sporulation related repeat"/>
    <property type="match status" value="1"/>
</dbReference>
<evidence type="ECO:0000256" key="4">
    <source>
        <dbReference type="HAMAP-Rule" id="MF_02071"/>
    </source>
</evidence>
<dbReference type="GO" id="GO:0000270">
    <property type="term" value="P:peptidoglycan metabolic process"/>
    <property type="evidence" value="ECO:0007669"/>
    <property type="project" value="UniProtKB-UniRule"/>
</dbReference>
<accession>A0AAN5AHU1</accession>
<name>A0AAN5AHU1_9BACT</name>
<dbReference type="AlphaFoldDB" id="A0AAN5AHU1"/>
<feature type="region of interest" description="Disordered" evidence="6">
    <location>
        <begin position="119"/>
        <end position="141"/>
    </location>
</feature>
<evidence type="ECO:0000313" key="9">
    <source>
        <dbReference type="Proteomes" id="UP001310022"/>
    </source>
</evidence>
<dbReference type="GO" id="GO:0042834">
    <property type="term" value="F:peptidoglycan binding"/>
    <property type="evidence" value="ECO:0007669"/>
    <property type="project" value="InterPro"/>
</dbReference>
<dbReference type="SUPFAM" id="SSF110997">
    <property type="entry name" value="Sporulation related repeat"/>
    <property type="match status" value="1"/>
</dbReference>
<dbReference type="GO" id="GO:0071555">
    <property type="term" value="P:cell wall organization"/>
    <property type="evidence" value="ECO:0007669"/>
    <property type="project" value="UniProtKB-KW"/>
</dbReference>
<dbReference type="InterPro" id="IPR036680">
    <property type="entry name" value="SPOR-like_sf"/>
</dbReference>
<dbReference type="CDD" id="cd22268">
    <property type="entry name" value="DPBB_RlpA-like"/>
    <property type="match status" value="1"/>
</dbReference>
<dbReference type="NCBIfam" id="TIGR00413">
    <property type="entry name" value="rlpA"/>
    <property type="match status" value="1"/>
</dbReference>
<keyword evidence="1" id="KW-0732">Signal</keyword>
<evidence type="ECO:0000259" key="7">
    <source>
        <dbReference type="PROSITE" id="PS51724"/>
    </source>
</evidence>
<organism evidence="8 9">
    <name type="scientific">Persicobacter diffluens</name>
    <dbReference type="NCBI Taxonomy" id="981"/>
    <lineage>
        <taxon>Bacteria</taxon>
        <taxon>Pseudomonadati</taxon>
        <taxon>Bacteroidota</taxon>
        <taxon>Cytophagia</taxon>
        <taxon>Cytophagales</taxon>
        <taxon>Persicobacteraceae</taxon>
        <taxon>Persicobacter</taxon>
    </lineage>
</organism>
<dbReference type="Pfam" id="PF05036">
    <property type="entry name" value="SPOR"/>
    <property type="match status" value="1"/>
</dbReference>
<dbReference type="PANTHER" id="PTHR34183">
    <property type="entry name" value="ENDOLYTIC PEPTIDOGLYCAN TRANSGLYCOSYLASE RLPA"/>
    <property type="match status" value="1"/>
</dbReference>
<dbReference type="InterPro" id="IPR007730">
    <property type="entry name" value="SPOR-like_dom"/>
</dbReference>
<dbReference type="PROSITE" id="PS51724">
    <property type="entry name" value="SPOR"/>
    <property type="match status" value="1"/>
</dbReference>
<dbReference type="InterPro" id="IPR009009">
    <property type="entry name" value="RlpA-like_DPBB"/>
</dbReference>
<evidence type="ECO:0000256" key="6">
    <source>
        <dbReference type="SAM" id="MobiDB-lite"/>
    </source>
</evidence>
<evidence type="ECO:0000256" key="2">
    <source>
        <dbReference type="ARBA" id="ARBA00023239"/>
    </source>
</evidence>
<evidence type="ECO:0000313" key="8">
    <source>
        <dbReference type="EMBL" id="GJM59665.1"/>
    </source>
</evidence>
<dbReference type="InterPro" id="IPR036908">
    <property type="entry name" value="RlpA-like_sf"/>
</dbReference>
<evidence type="ECO:0000256" key="5">
    <source>
        <dbReference type="RuleBase" id="RU003495"/>
    </source>
</evidence>
<keyword evidence="2 4" id="KW-0456">Lyase</keyword>
<dbReference type="SUPFAM" id="SSF50685">
    <property type="entry name" value="Barwin-like endoglucanases"/>
    <property type="match status" value="1"/>
</dbReference>
<dbReference type="HAMAP" id="MF_02071">
    <property type="entry name" value="RlpA"/>
    <property type="match status" value="1"/>
</dbReference>
<reference evidence="8 9" key="1">
    <citation type="submission" date="2021-12" db="EMBL/GenBank/DDBJ databases">
        <title>Genome sequencing of bacteria with rrn-lacking chromosome and rrn-plasmid.</title>
        <authorList>
            <person name="Anda M."/>
            <person name="Iwasaki W."/>
        </authorList>
    </citation>
    <scope>NUCLEOTIDE SEQUENCE [LARGE SCALE GENOMIC DNA]</scope>
    <source>
        <strain evidence="8 9">NBRC 15940</strain>
    </source>
</reference>
<feature type="domain" description="SPOR" evidence="7">
    <location>
        <begin position="164"/>
        <end position="243"/>
    </location>
</feature>
<dbReference type="Gene3D" id="2.40.40.10">
    <property type="entry name" value="RlpA-like domain"/>
    <property type="match status" value="1"/>
</dbReference>
<comment type="similarity">
    <text evidence="4 5">Belongs to the RlpA family.</text>
</comment>
<dbReference type="Proteomes" id="UP001310022">
    <property type="component" value="Unassembled WGS sequence"/>
</dbReference>
<sequence>MLGMLYVAHAQKVGDKFKGEISYYADKFNGRSTASGEKFSNKAYTCAHRTLPFGTKVRVTNTYNGKTVEVKVTDRGPFSKGRVLDLTKQAMKDLGGVEAGLIKGVVEVIALPVEYGGDKPAPASKKTEPTAQQKPNKAPSAPVAVEEVVAPAVIEVFEIEAKSMQLEGGFVVQLGSFNSYENMLANLDKIMGLGKSRVQVVAQKKETIFRVLLGHYPDRAAAEADLPRVRKVNKDAFVVPVDRLL</sequence>
<dbReference type="GO" id="GO:0008932">
    <property type="term" value="F:lytic endotransglycosylase activity"/>
    <property type="evidence" value="ECO:0007669"/>
    <property type="project" value="UniProtKB-UniRule"/>
</dbReference>
<dbReference type="Pfam" id="PF03330">
    <property type="entry name" value="DPBB_1"/>
    <property type="match status" value="1"/>
</dbReference>
<evidence type="ECO:0000256" key="3">
    <source>
        <dbReference type="ARBA" id="ARBA00023316"/>
    </source>
</evidence>
<dbReference type="PANTHER" id="PTHR34183:SF8">
    <property type="entry name" value="ENDOLYTIC PEPTIDOGLYCAN TRANSGLYCOSYLASE RLPA-RELATED"/>
    <property type="match status" value="1"/>
</dbReference>